<sequence length="162" mass="18068">MWLSLRSVRDAAIWALIAAALMVLYEFNGFISVSRVWALILPPGPDTLAASFSYCAGGARRNCVVDGDTFWFRGEKIRVADIDAPELSPPRCPHEAQLGEAAKHRLLRLLNDGPFSLTVGFRDEDQYGRKLRTIYRNGKSLGDVLVSEGLARPWTGSRRSWC</sequence>
<dbReference type="Gene3D" id="2.40.50.90">
    <property type="match status" value="1"/>
</dbReference>
<evidence type="ECO:0000313" key="3">
    <source>
        <dbReference type="EMBL" id="BBF92153.1"/>
    </source>
</evidence>
<reference evidence="3 4" key="1">
    <citation type="submission" date="2018-08" db="EMBL/GenBank/DDBJ databases">
        <title>Complete genome sequencing of Blastochloris tepida GI.</title>
        <authorList>
            <person name="Tsukatani Y."/>
            <person name="Mori H."/>
        </authorList>
    </citation>
    <scope>NUCLEOTIDE SEQUENCE [LARGE SCALE GENOMIC DNA]</scope>
    <source>
        <strain evidence="3 4">GI</strain>
    </source>
</reference>
<dbReference type="EMBL" id="AP018907">
    <property type="protein sequence ID" value="BBF92153.1"/>
    <property type="molecule type" value="Genomic_DNA"/>
</dbReference>
<dbReference type="Pfam" id="PF00565">
    <property type="entry name" value="SNase"/>
    <property type="match status" value="1"/>
</dbReference>
<dbReference type="InterPro" id="IPR016071">
    <property type="entry name" value="Staphylococal_nuclease_OB-fold"/>
</dbReference>
<proteinExistence type="predicted"/>
<dbReference type="InterPro" id="IPR035437">
    <property type="entry name" value="SNase_OB-fold_sf"/>
</dbReference>
<keyword evidence="1" id="KW-1133">Transmembrane helix</keyword>
<dbReference type="SMART" id="SM00318">
    <property type="entry name" value="SNc"/>
    <property type="match status" value="1"/>
</dbReference>
<dbReference type="SUPFAM" id="SSF50199">
    <property type="entry name" value="Staphylococcal nuclease"/>
    <property type="match status" value="1"/>
</dbReference>
<accession>A0A348FXX0</accession>
<dbReference type="AlphaFoldDB" id="A0A348FXX0"/>
<feature type="domain" description="TNase-like" evidence="2">
    <location>
        <begin position="64"/>
        <end position="152"/>
    </location>
</feature>
<protein>
    <recommendedName>
        <fullName evidence="2">TNase-like domain-containing protein</fullName>
    </recommendedName>
</protein>
<dbReference type="RefSeq" id="WP_244600107.1">
    <property type="nucleotide sequence ID" value="NZ_AP018907.1"/>
</dbReference>
<evidence type="ECO:0000259" key="2">
    <source>
        <dbReference type="PROSITE" id="PS50830"/>
    </source>
</evidence>
<dbReference type="KEGG" id="blag:BLTE_08380"/>
<organism evidence="3 4">
    <name type="scientific">Blastochloris tepida</name>
    <dbReference type="NCBI Taxonomy" id="2233851"/>
    <lineage>
        <taxon>Bacteria</taxon>
        <taxon>Pseudomonadati</taxon>
        <taxon>Pseudomonadota</taxon>
        <taxon>Alphaproteobacteria</taxon>
        <taxon>Hyphomicrobiales</taxon>
        <taxon>Blastochloridaceae</taxon>
        <taxon>Blastochloris</taxon>
    </lineage>
</organism>
<feature type="transmembrane region" description="Helical" evidence="1">
    <location>
        <begin position="12"/>
        <end position="31"/>
    </location>
</feature>
<evidence type="ECO:0000313" key="4">
    <source>
        <dbReference type="Proteomes" id="UP000266934"/>
    </source>
</evidence>
<name>A0A348FXX0_9HYPH</name>
<evidence type="ECO:0000256" key="1">
    <source>
        <dbReference type="SAM" id="Phobius"/>
    </source>
</evidence>
<dbReference type="Proteomes" id="UP000266934">
    <property type="component" value="Chromosome"/>
</dbReference>
<keyword evidence="1" id="KW-0812">Transmembrane</keyword>
<keyword evidence="4" id="KW-1185">Reference proteome</keyword>
<dbReference type="PROSITE" id="PS50830">
    <property type="entry name" value="TNASE_3"/>
    <property type="match status" value="1"/>
</dbReference>
<gene>
    <name evidence="3" type="ORF">BLTE_08380</name>
</gene>
<keyword evidence="1" id="KW-0472">Membrane</keyword>